<evidence type="ECO:0000313" key="2">
    <source>
        <dbReference type="Proteomes" id="UP000235672"/>
    </source>
</evidence>
<gene>
    <name evidence="1" type="ORF">NA56DRAFT_661576</name>
</gene>
<protein>
    <submittedName>
        <fullName evidence="1">Uncharacterized protein</fullName>
    </submittedName>
</protein>
<proteinExistence type="predicted"/>
<sequence length="210" mass="23260">MAGERGGSTNPYLGRPVIINAIRYASGARIYAWKMRNAQHHPLQSVIIEGLAFLRHPSSIRRCISGSLCLRSRVPFSDSLYPPSRQIPTSSSANSCSLVSGEWYNSETGTSEPSVSIWSIGGRAATDMGPLTTALMQVITDQTSRSGSRKLWSSKGYEPLEPLVQRRLIWSCISKVRIVVVLVLFHRELYRTMCIRLASSRELFPAAVFG</sequence>
<dbReference type="Proteomes" id="UP000235672">
    <property type="component" value="Unassembled WGS sequence"/>
</dbReference>
<evidence type="ECO:0000313" key="1">
    <source>
        <dbReference type="EMBL" id="PMD18310.1"/>
    </source>
</evidence>
<organism evidence="1 2">
    <name type="scientific">Hyaloscypha hepaticicola</name>
    <dbReference type="NCBI Taxonomy" id="2082293"/>
    <lineage>
        <taxon>Eukaryota</taxon>
        <taxon>Fungi</taxon>
        <taxon>Dikarya</taxon>
        <taxon>Ascomycota</taxon>
        <taxon>Pezizomycotina</taxon>
        <taxon>Leotiomycetes</taxon>
        <taxon>Helotiales</taxon>
        <taxon>Hyaloscyphaceae</taxon>
        <taxon>Hyaloscypha</taxon>
    </lineage>
</organism>
<name>A0A2J6PWA3_9HELO</name>
<accession>A0A2J6PWA3</accession>
<dbReference type="EMBL" id="KZ613495">
    <property type="protein sequence ID" value="PMD18310.1"/>
    <property type="molecule type" value="Genomic_DNA"/>
</dbReference>
<reference evidence="1 2" key="1">
    <citation type="submission" date="2016-05" db="EMBL/GenBank/DDBJ databases">
        <title>A degradative enzymes factory behind the ericoid mycorrhizal symbiosis.</title>
        <authorList>
            <consortium name="DOE Joint Genome Institute"/>
            <person name="Martino E."/>
            <person name="Morin E."/>
            <person name="Grelet G."/>
            <person name="Kuo A."/>
            <person name="Kohler A."/>
            <person name="Daghino S."/>
            <person name="Barry K."/>
            <person name="Choi C."/>
            <person name="Cichocki N."/>
            <person name="Clum A."/>
            <person name="Copeland A."/>
            <person name="Hainaut M."/>
            <person name="Haridas S."/>
            <person name="Labutti K."/>
            <person name="Lindquist E."/>
            <person name="Lipzen A."/>
            <person name="Khouja H.-R."/>
            <person name="Murat C."/>
            <person name="Ohm R."/>
            <person name="Olson A."/>
            <person name="Spatafora J."/>
            <person name="Veneault-Fourrey C."/>
            <person name="Henrissat B."/>
            <person name="Grigoriev I."/>
            <person name="Martin F."/>
            <person name="Perotto S."/>
        </authorList>
    </citation>
    <scope>NUCLEOTIDE SEQUENCE [LARGE SCALE GENOMIC DNA]</scope>
    <source>
        <strain evidence="1 2">UAMH 7357</strain>
    </source>
</reference>
<keyword evidence="2" id="KW-1185">Reference proteome</keyword>
<dbReference type="AlphaFoldDB" id="A0A2J6PWA3"/>